<keyword evidence="8" id="KW-1185">Reference proteome</keyword>
<dbReference type="EMBL" id="JAXCGZ010009650">
    <property type="protein sequence ID" value="KAK7076475.1"/>
    <property type="molecule type" value="Genomic_DNA"/>
</dbReference>
<dbReference type="GO" id="GO:0008237">
    <property type="term" value="F:metallopeptidase activity"/>
    <property type="evidence" value="ECO:0007669"/>
    <property type="project" value="InterPro"/>
</dbReference>
<dbReference type="PROSITE" id="PS52011">
    <property type="entry name" value="PEPTIDASE_M2"/>
    <property type="match status" value="1"/>
</dbReference>
<evidence type="ECO:0000256" key="5">
    <source>
        <dbReference type="PROSITE-ProRule" id="PRU01355"/>
    </source>
</evidence>
<evidence type="ECO:0000313" key="7">
    <source>
        <dbReference type="EMBL" id="KAK7076475.1"/>
    </source>
</evidence>
<comment type="caution">
    <text evidence="5">Lacks conserved residue(s) required for the propagation of feature annotation.</text>
</comment>
<name>A0AAN8XCN5_HALRR</name>
<sequence>MKAGQYDPLDPSKPLHKCDIYQSTEAGNALGDLLQLGSSKPWPEAMEALTGERIMDASVIRQYFKPLEEWLKKDNEKHREFIGWETDEPVCTPDAEPEEAIGEPSSAGTSAPGLLLLVTIMLMQYIRR</sequence>
<organism evidence="7 8">
    <name type="scientific">Halocaridina rubra</name>
    <name type="common">Hawaiian red shrimp</name>
    <dbReference type="NCBI Taxonomy" id="373956"/>
    <lineage>
        <taxon>Eukaryota</taxon>
        <taxon>Metazoa</taxon>
        <taxon>Ecdysozoa</taxon>
        <taxon>Arthropoda</taxon>
        <taxon>Crustacea</taxon>
        <taxon>Multicrustacea</taxon>
        <taxon>Malacostraca</taxon>
        <taxon>Eumalacostraca</taxon>
        <taxon>Eucarida</taxon>
        <taxon>Decapoda</taxon>
        <taxon>Pleocyemata</taxon>
        <taxon>Caridea</taxon>
        <taxon>Atyoidea</taxon>
        <taxon>Atyidae</taxon>
        <taxon>Halocaridina</taxon>
    </lineage>
</organism>
<comment type="caution">
    <text evidence="7">The sequence shown here is derived from an EMBL/GenBank/DDBJ whole genome shotgun (WGS) entry which is preliminary data.</text>
</comment>
<evidence type="ECO:0000256" key="6">
    <source>
        <dbReference type="SAM" id="MobiDB-lite"/>
    </source>
</evidence>
<evidence type="ECO:0000256" key="4">
    <source>
        <dbReference type="ARBA" id="ARBA00023180"/>
    </source>
</evidence>
<dbReference type="Proteomes" id="UP001381693">
    <property type="component" value="Unassembled WGS sequence"/>
</dbReference>
<dbReference type="PANTHER" id="PTHR10514:SF44">
    <property type="entry name" value="ANGIOTENSIN-CONVERTING ENZYME-RELATED"/>
    <property type="match status" value="1"/>
</dbReference>
<dbReference type="GO" id="GO:0008241">
    <property type="term" value="F:peptidyl-dipeptidase activity"/>
    <property type="evidence" value="ECO:0007669"/>
    <property type="project" value="InterPro"/>
</dbReference>
<accession>A0AAN8XCN5</accession>
<evidence type="ECO:0000256" key="2">
    <source>
        <dbReference type="ARBA" id="ARBA00022729"/>
    </source>
</evidence>
<evidence type="ECO:0000256" key="3">
    <source>
        <dbReference type="ARBA" id="ARBA00023157"/>
    </source>
</evidence>
<dbReference type="PANTHER" id="PTHR10514">
    <property type="entry name" value="ANGIOTENSIN-CONVERTING ENZYME"/>
    <property type="match status" value="1"/>
</dbReference>
<evidence type="ECO:0008006" key="9">
    <source>
        <dbReference type="Google" id="ProtNLM"/>
    </source>
</evidence>
<comment type="similarity">
    <text evidence="1 5">Belongs to the peptidase M2 family.</text>
</comment>
<protein>
    <recommendedName>
        <fullName evidence="9">Angiotensin-converting enzyme</fullName>
    </recommendedName>
</protein>
<reference evidence="7 8" key="1">
    <citation type="submission" date="2023-11" db="EMBL/GenBank/DDBJ databases">
        <title>Halocaridina rubra genome assembly.</title>
        <authorList>
            <person name="Smith C."/>
        </authorList>
    </citation>
    <scope>NUCLEOTIDE SEQUENCE [LARGE SCALE GENOMIC DNA]</scope>
    <source>
        <strain evidence="7">EP-1</strain>
        <tissue evidence="7">Whole</tissue>
    </source>
</reference>
<dbReference type="GO" id="GO:0006508">
    <property type="term" value="P:proteolysis"/>
    <property type="evidence" value="ECO:0007669"/>
    <property type="project" value="InterPro"/>
</dbReference>
<proteinExistence type="inferred from homology"/>
<keyword evidence="2" id="KW-0732">Signal</keyword>
<dbReference type="GO" id="GO:0005615">
    <property type="term" value="C:extracellular space"/>
    <property type="evidence" value="ECO:0007669"/>
    <property type="project" value="TreeGrafter"/>
</dbReference>
<keyword evidence="3" id="KW-1015">Disulfide bond</keyword>
<dbReference type="Pfam" id="PF01401">
    <property type="entry name" value="Peptidase_M2"/>
    <property type="match status" value="1"/>
</dbReference>
<feature type="region of interest" description="Disordered" evidence="6">
    <location>
        <begin position="83"/>
        <end position="109"/>
    </location>
</feature>
<evidence type="ECO:0000256" key="1">
    <source>
        <dbReference type="ARBA" id="ARBA00008139"/>
    </source>
</evidence>
<dbReference type="AlphaFoldDB" id="A0AAN8XCN5"/>
<dbReference type="SUPFAM" id="SSF55486">
    <property type="entry name" value="Metalloproteases ('zincins'), catalytic domain"/>
    <property type="match status" value="1"/>
</dbReference>
<gene>
    <name evidence="7" type="ORF">SK128_016578</name>
</gene>
<keyword evidence="4" id="KW-0325">Glycoprotein</keyword>
<dbReference type="InterPro" id="IPR001548">
    <property type="entry name" value="Peptidase_M2"/>
</dbReference>
<evidence type="ECO:0000313" key="8">
    <source>
        <dbReference type="Proteomes" id="UP001381693"/>
    </source>
</evidence>
<dbReference type="GO" id="GO:0005886">
    <property type="term" value="C:plasma membrane"/>
    <property type="evidence" value="ECO:0007669"/>
    <property type="project" value="TreeGrafter"/>
</dbReference>